<evidence type="ECO:0000256" key="11">
    <source>
        <dbReference type="SAM" id="Phobius"/>
    </source>
</evidence>
<dbReference type="InterPro" id="IPR016169">
    <property type="entry name" value="FAD-bd_PCMH_sub2"/>
</dbReference>
<reference evidence="14" key="1">
    <citation type="journal article" date="2020" name="mSystems">
        <title>Genome- and Community-Level Interaction Insights into Carbon Utilization and Element Cycling Functions of Hydrothermarchaeota in Hydrothermal Sediment.</title>
        <authorList>
            <person name="Zhou Z."/>
            <person name="Liu Y."/>
            <person name="Xu W."/>
            <person name="Pan J."/>
            <person name="Luo Z.H."/>
            <person name="Li M."/>
        </authorList>
    </citation>
    <scope>NUCLEOTIDE SEQUENCE [LARGE SCALE GENOMIC DNA]</scope>
    <source>
        <strain evidence="14">HyVt-527</strain>
    </source>
</reference>
<evidence type="ECO:0000256" key="4">
    <source>
        <dbReference type="ARBA" id="ARBA00022692"/>
    </source>
</evidence>
<evidence type="ECO:0000313" key="14">
    <source>
        <dbReference type="EMBL" id="HHJ53542.1"/>
    </source>
</evidence>
<dbReference type="InterPro" id="IPR002550">
    <property type="entry name" value="CNNM"/>
</dbReference>
<comment type="caution">
    <text evidence="14">The sequence shown here is derived from an EMBL/GenBank/DDBJ whole genome shotgun (WGS) entry which is preliminary data.</text>
</comment>
<accession>A0A7V5PQT6</accession>
<keyword evidence="5" id="KW-0677">Repeat</keyword>
<sequence>MNLLFAILGILATFFFAGSEAAYTAFNKIRADIWRRQKRRFITPLIHFIEEPEKFFTTILIGNNLANILFTTFATVLLMPYMNETEAWATITFIVLFLGEIYPKTLFRLLADRIIIPVTALSQFFYWLFHPAIVVLSWLIEKFLRLFRVQHAGLVDYFSREEMEILLRGAGNLPGVEKERNKYIANVLEFWEVKVREAMTPRTEMVAAEDDATPEDVLDLMVQSDKQHVVIYHDDLDDVRGVVFIYDLIDMPDKLAPIIHPLEYVPENKSCAALLKEFQQKNISVALVVDEYGGTAGLITMDDLIEEVFGDLFEEQAEPQMRALNKNTWLVDGRYQLDELEEKLKLEFPEGDYDTVAGLVLSQLGHIPKPGEVLRFDGLRIEVVKASAKKIEQLKIVKEIKQRD</sequence>
<dbReference type="InterPro" id="IPR000644">
    <property type="entry name" value="CBS_dom"/>
</dbReference>
<feature type="transmembrane region" description="Helical" evidence="11">
    <location>
        <begin position="55"/>
        <end position="78"/>
    </location>
</feature>
<dbReference type="SUPFAM" id="SSF54631">
    <property type="entry name" value="CBS-domain pair"/>
    <property type="match status" value="1"/>
</dbReference>
<dbReference type="InterPro" id="IPR046342">
    <property type="entry name" value="CBS_dom_sf"/>
</dbReference>
<evidence type="ECO:0000259" key="12">
    <source>
        <dbReference type="PROSITE" id="PS51371"/>
    </source>
</evidence>
<dbReference type="CDD" id="cd04590">
    <property type="entry name" value="CBS_pair_CorC_HlyC_assoc"/>
    <property type="match status" value="1"/>
</dbReference>
<feature type="domain" description="CNNM transmembrane" evidence="13">
    <location>
        <begin position="1"/>
        <end position="180"/>
    </location>
</feature>
<evidence type="ECO:0000256" key="7">
    <source>
        <dbReference type="ARBA" id="ARBA00023122"/>
    </source>
</evidence>
<dbReference type="Gene3D" id="3.30.465.10">
    <property type="match status" value="1"/>
</dbReference>
<dbReference type="GO" id="GO:0050660">
    <property type="term" value="F:flavin adenine dinucleotide binding"/>
    <property type="evidence" value="ECO:0007669"/>
    <property type="project" value="InterPro"/>
</dbReference>
<dbReference type="Pfam" id="PF01595">
    <property type="entry name" value="CNNM"/>
    <property type="match status" value="1"/>
</dbReference>
<evidence type="ECO:0000256" key="9">
    <source>
        <dbReference type="PROSITE-ProRule" id="PRU00703"/>
    </source>
</evidence>
<comment type="similarity">
    <text evidence="2">Belongs to the UPF0053 family.</text>
</comment>
<evidence type="ECO:0000256" key="3">
    <source>
        <dbReference type="ARBA" id="ARBA00022475"/>
    </source>
</evidence>
<dbReference type="InterPro" id="IPR005170">
    <property type="entry name" value="Transptr-assoc_dom"/>
</dbReference>
<dbReference type="Pfam" id="PF00571">
    <property type="entry name" value="CBS"/>
    <property type="match status" value="2"/>
</dbReference>
<feature type="transmembrane region" description="Helical" evidence="11">
    <location>
        <begin position="114"/>
        <end position="140"/>
    </location>
</feature>
<dbReference type="InterPro" id="IPR036318">
    <property type="entry name" value="FAD-bd_PCMH-like_sf"/>
</dbReference>
<dbReference type="SUPFAM" id="SSF56176">
    <property type="entry name" value="FAD-binding/transporter-associated domain-like"/>
    <property type="match status" value="1"/>
</dbReference>
<organism evidence="14">
    <name type="scientific">Caldithrix abyssi</name>
    <dbReference type="NCBI Taxonomy" id="187145"/>
    <lineage>
        <taxon>Bacteria</taxon>
        <taxon>Pseudomonadati</taxon>
        <taxon>Calditrichota</taxon>
        <taxon>Calditrichia</taxon>
        <taxon>Calditrichales</taxon>
        <taxon>Calditrichaceae</taxon>
        <taxon>Caldithrix</taxon>
    </lineage>
</organism>
<dbReference type="PANTHER" id="PTHR22777">
    <property type="entry name" value="HEMOLYSIN-RELATED"/>
    <property type="match status" value="1"/>
</dbReference>
<dbReference type="Proteomes" id="UP000886124">
    <property type="component" value="Unassembled WGS sequence"/>
</dbReference>
<keyword evidence="3" id="KW-1003">Cell membrane</keyword>
<evidence type="ECO:0000256" key="2">
    <source>
        <dbReference type="ARBA" id="ARBA00006337"/>
    </source>
</evidence>
<proteinExistence type="inferred from homology"/>
<dbReference type="AlphaFoldDB" id="A0A7V5PQT6"/>
<evidence type="ECO:0000259" key="13">
    <source>
        <dbReference type="PROSITE" id="PS51846"/>
    </source>
</evidence>
<dbReference type="Gene3D" id="3.10.580.10">
    <property type="entry name" value="CBS-domain"/>
    <property type="match status" value="1"/>
</dbReference>
<feature type="domain" description="CBS" evidence="12">
    <location>
        <begin position="258"/>
        <end position="318"/>
    </location>
</feature>
<keyword evidence="8 10" id="KW-0472">Membrane</keyword>
<dbReference type="SMART" id="SM00116">
    <property type="entry name" value="CBS"/>
    <property type="match status" value="2"/>
</dbReference>
<dbReference type="GO" id="GO:0005886">
    <property type="term" value="C:plasma membrane"/>
    <property type="evidence" value="ECO:0007669"/>
    <property type="project" value="UniProtKB-SubCell"/>
</dbReference>
<dbReference type="SMART" id="SM01091">
    <property type="entry name" value="CorC_HlyC"/>
    <property type="match status" value="1"/>
</dbReference>
<dbReference type="PROSITE" id="PS51371">
    <property type="entry name" value="CBS"/>
    <property type="match status" value="1"/>
</dbReference>
<keyword evidence="4 10" id="KW-0812">Transmembrane</keyword>
<evidence type="ECO:0000256" key="8">
    <source>
        <dbReference type="ARBA" id="ARBA00023136"/>
    </source>
</evidence>
<name>A0A7V5PQT6_CALAY</name>
<keyword evidence="6 10" id="KW-1133">Transmembrane helix</keyword>
<evidence type="ECO:0000256" key="10">
    <source>
        <dbReference type="PROSITE-ProRule" id="PRU01193"/>
    </source>
</evidence>
<evidence type="ECO:0000256" key="6">
    <source>
        <dbReference type="ARBA" id="ARBA00022989"/>
    </source>
</evidence>
<comment type="subcellular location">
    <subcellularLocation>
        <location evidence="1">Cell membrane</location>
        <topology evidence="1">Multi-pass membrane protein</topology>
    </subcellularLocation>
</comment>
<feature type="transmembrane region" description="Helical" evidence="11">
    <location>
        <begin position="85"/>
        <end position="102"/>
    </location>
</feature>
<gene>
    <name evidence="14" type="ORF">ENJ89_10135</name>
</gene>
<keyword evidence="7 9" id="KW-0129">CBS domain</keyword>
<protein>
    <submittedName>
        <fullName evidence="14">HlyC/CorC family transporter</fullName>
    </submittedName>
</protein>
<dbReference type="PROSITE" id="PS51846">
    <property type="entry name" value="CNNM"/>
    <property type="match status" value="1"/>
</dbReference>
<dbReference type="InterPro" id="IPR044751">
    <property type="entry name" value="Ion_transp-like_CBS"/>
</dbReference>
<dbReference type="Pfam" id="PF03471">
    <property type="entry name" value="CorC_HlyC"/>
    <property type="match status" value="1"/>
</dbReference>
<dbReference type="PANTHER" id="PTHR22777:SF32">
    <property type="entry name" value="UPF0053 INNER MEMBRANE PROTEIN YFJD"/>
    <property type="match status" value="1"/>
</dbReference>
<evidence type="ECO:0000256" key="5">
    <source>
        <dbReference type="ARBA" id="ARBA00022737"/>
    </source>
</evidence>
<evidence type="ECO:0000256" key="1">
    <source>
        <dbReference type="ARBA" id="ARBA00004651"/>
    </source>
</evidence>
<dbReference type="EMBL" id="DROD01000642">
    <property type="protein sequence ID" value="HHJ53542.1"/>
    <property type="molecule type" value="Genomic_DNA"/>
</dbReference>